<evidence type="ECO:0000313" key="1">
    <source>
        <dbReference type="Proteomes" id="UP000887540"/>
    </source>
</evidence>
<dbReference type="AlphaFoldDB" id="A0A914D9I6"/>
<dbReference type="Proteomes" id="UP000887540">
    <property type="component" value="Unplaced"/>
</dbReference>
<sequence>MLLEQAEKYCEECRIDVPKDEGENLDEVLDVVPVSNKRQFPHNVNLQQAKIAPPPLTTIPPKNLCAPVPKFQSQQAVSHGEKFLRASLSRTNIQERKPNNTIPNDESVMGGARFFSNVDNRYPHPVDDQNFEELDHRNYYHSTPKYGAYQENMPEVMPMAQE</sequence>
<dbReference type="WBParaSite" id="ACRNAN_scaffold21633.g8912.t1">
    <property type="protein sequence ID" value="ACRNAN_scaffold21633.g8912.t1"/>
    <property type="gene ID" value="ACRNAN_scaffold21633.g8912"/>
</dbReference>
<organism evidence="1 2">
    <name type="scientific">Acrobeloides nanus</name>
    <dbReference type="NCBI Taxonomy" id="290746"/>
    <lineage>
        <taxon>Eukaryota</taxon>
        <taxon>Metazoa</taxon>
        <taxon>Ecdysozoa</taxon>
        <taxon>Nematoda</taxon>
        <taxon>Chromadorea</taxon>
        <taxon>Rhabditida</taxon>
        <taxon>Tylenchina</taxon>
        <taxon>Cephalobomorpha</taxon>
        <taxon>Cephaloboidea</taxon>
        <taxon>Cephalobidae</taxon>
        <taxon>Acrobeloides</taxon>
    </lineage>
</organism>
<protein>
    <submittedName>
        <fullName evidence="2">Uncharacterized protein</fullName>
    </submittedName>
</protein>
<proteinExistence type="predicted"/>
<name>A0A914D9I6_9BILA</name>
<reference evidence="2" key="1">
    <citation type="submission" date="2022-11" db="UniProtKB">
        <authorList>
            <consortium name="WormBaseParasite"/>
        </authorList>
    </citation>
    <scope>IDENTIFICATION</scope>
</reference>
<accession>A0A914D9I6</accession>
<keyword evidence="1" id="KW-1185">Reference proteome</keyword>
<evidence type="ECO:0000313" key="2">
    <source>
        <dbReference type="WBParaSite" id="ACRNAN_scaffold21633.g8912.t1"/>
    </source>
</evidence>